<dbReference type="Proteomes" id="UP001233999">
    <property type="component" value="Unassembled WGS sequence"/>
</dbReference>
<gene>
    <name evidence="2" type="ORF">L9F63_015222</name>
</gene>
<organism evidence="2 3">
    <name type="scientific">Diploptera punctata</name>
    <name type="common">Pacific beetle cockroach</name>
    <dbReference type="NCBI Taxonomy" id="6984"/>
    <lineage>
        <taxon>Eukaryota</taxon>
        <taxon>Metazoa</taxon>
        <taxon>Ecdysozoa</taxon>
        <taxon>Arthropoda</taxon>
        <taxon>Hexapoda</taxon>
        <taxon>Insecta</taxon>
        <taxon>Pterygota</taxon>
        <taxon>Neoptera</taxon>
        <taxon>Polyneoptera</taxon>
        <taxon>Dictyoptera</taxon>
        <taxon>Blattodea</taxon>
        <taxon>Blaberoidea</taxon>
        <taxon>Blaberidae</taxon>
        <taxon>Diplopterinae</taxon>
        <taxon>Diploptera</taxon>
    </lineage>
</organism>
<protein>
    <recommendedName>
        <fullName evidence="1">DNA-PKcs N-terminal domain-containing protein</fullName>
    </recommendedName>
</protein>
<sequence>ELTYDVAQNLADYVESLSYIMMELDNVTREQLMCLQYLTVLLIENYPKLLPAFQIIACQTLSTALYNLMQVHGTVLDNFLASIGK</sequence>
<feature type="non-terminal residue" evidence="2">
    <location>
        <position position="1"/>
    </location>
</feature>
<reference evidence="2" key="2">
    <citation type="submission" date="2023-05" db="EMBL/GenBank/DDBJ databases">
        <authorList>
            <person name="Fouks B."/>
        </authorList>
    </citation>
    <scope>NUCLEOTIDE SEQUENCE</scope>
    <source>
        <strain evidence="2">Stay&amp;Tobe</strain>
        <tissue evidence="2">Testes</tissue>
    </source>
</reference>
<comment type="caution">
    <text evidence="2">The sequence shown here is derived from an EMBL/GenBank/DDBJ whole genome shotgun (WGS) entry which is preliminary data.</text>
</comment>
<evidence type="ECO:0000313" key="3">
    <source>
        <dbReference type="Proteomes" id="UP001233999"/>
    </source>
</evidence>
<feature type="domain" description="DNA-PKcs N-terminal" evidence="1">
    <location>
        <begin position="5"/>
        <end position="83"/>
    </location>
</feature>
<proteinExistence type="predicted"/>
<dbReference type="Pfam" id="PF20500">
    <property type="entry name" value="DNA-PKcs_N"/>
    <property type="match status" value="1"/>
</dbReference>
<evidence type="ECO:0000313" key="2">
    <source>
        <dbReference type="EMBL" id="KAJ9593223.1"/>
    </source>
</evidence>
<accession>A0AAD8A6G9</accession>
<dbReference type="AlphaFoldDB" id="A0AAD8A6G9"/>
<keyword evidence="3" id="KW-1185">Reference proteome</keyword>
<name>A0AAD8A6G9_DIPPU</name>
<reference evidence="2" key="1">
    <citation type="journal article" date="2023" name="IScience">
        <title>Live-bearing cockroach genome reveals convergent evolutionary mechanisms linked to viviparity in insects and beyond.</title>
        <authorList>
            <person name="Fouks B."/>
            <person name="Harrison M.C."/>
            <person name="Mikhailova A.A."/>
            <person name="Marchal E."/>
            <person name="English S."/>
            <person name="Carruthers M."/>
            <person name="Jennings E.C."/>
            <person name="Chiamaka E.L."/>
            <person name="Frigard R.A."/>
            <person name="Pippel M."/>
            <person name="Attardo G.M."/>
            <person name="Benoit J.B."/>
            <person name="Bornberg-Bauer E."/>
            <person name="Tobe S.S."/>
        </authorList>
    </citation>
    <scope>NUCLEOTIDE SEQUENCE</scope>
    <source>
        <strain evidence="2">Stay&amp;Tobe</strain>
    </source>
</reference>
<dbReference type="InterPro" id="IPR046804">
    <property type="entry name" value="DNA-PKcs_N"/>
</dbReference>
<evidence type="ECO:0000259" key="1">
    <source>
        <dbReference type="Pfam" id="PF20500"/>
    </source>
</evidence>
<dbReference type="EMBL" id="JASPKZ010003453">
    <property type="protein sequence ID" value="KAJ9593223.1"/>
    <property type="molecule type" value="Genomic_DNA"/>
</dbReference>